<feature type="non-terminal residue" evidence="3">
    <location>
        <position position="101"/>
    </location>
</feature>
<accession>A0AAV7T603</accession>
<evidence type="ECO:0000256" key="2">
    <source>
        <dbReference type="SAM" id="Phobius"/>
    </source>
</evidence>
<keyword evidence="2" id="KW-0812">Transmembrane</keyword>
<protein>
    <submittedName>
        <fullName evidence="3">Uncharacterized protein</fullName>
    </submittedName>
</protein>
<keyword evidence="2" id="KW-0472">Membrane</keyword>
<keyword evidence="2" id="KW-1133">Transmembrane helix</keyword>
<evidence type="ECO:0000313" key="4">
    <source>
        <dbReference type="Proteomes" id="UP001066276"/>
    </source>
</evidence>
<reference evidence="3" key="1">
    <citation type="journal article" date="2022" name="bioRxiv">
        <title>Sequencing and chromosome-scale assembly of the giantPleurodeles waltlgenome.</title>
        <authorList>
            <person name="Brown T."/>
            <person name="Elewa A."/>
            <person name="Iarovenko S."/>
            <person name="Subramanian E."/>
            <person name="Araus A.J."/>
            <person name="Petzold A."/>
            <person name="Susuki M."/>
            <person name="Suzuki K.-i.T."/>
            <person name="Hayashi T."/>
            <person name="Toyoda A."/>
            <person name="Oliveira C."/>
            <person name="Osipova E."/>
            <person name="Leigh N.D."/>
            <person name="Simon A."/>
            <person name="Yun M.H."/>
        </authorList>
    </citation>
    <scope>NUCLEOTIDE SEQUENCE</scope>
    <source>
        <strain evidence="3">20211129_DDA</strain>
        <tissue evidence="3">Liver</tissue>
    </source>
</reference>
<feature type="region of interest" description="Disordered" evidence="1">
    <location>
        <begin position="1"/>
        <end position="35"/>
    </location>
</feature>
<dbReference type="Proteomes" id="UP001066276">
    <property type="component" value="Chromosome 4_1"/>
</dbReference>
<keyword evidence="4" id="KW-1185">Reference proteome</keyword>
<dbReference type="AlphaFoldDB" id="A0AAV7T603"/>
<organism evidence="3 4">
    <name type="scientific">Pleurodeles waltl</name>
    <name type="common">Iberian ribbed newt</name>
    <dbReference type="NCBI Taxonomy" id="8319"/>
    <lineage>
        <taxon>Eukaryota</taxon>
        <taxon>Metazoa</taxon>
        <taxon>Chordata</taxon>
        <taxon>Craniata</taxon>
        <taxon>Vertebrata</taxon>
        <taxon>Euteleostomi</taxon>
        <taxon>Amphibia</taxon>
        <taxon>Batrachia</taxon>
        <taxon>Caudata</taxon>
        <taxon>Salamandroidea</taxon>
        <taxon>Salamandridae</taxon>
        <taxon>Pleurodelinae</taxon>
        <taxon>Pleurodeles</taxon>
    </lineage>
</organism>
<evidence type="ECO:0000313" key="3">
    <source>
        <dbReference type="EMBL" id="KAJ1171383.1"/>
    </source>
</evidence>
<feature type="non-terminal residue" evidence="3">
    <location>
        <position position="1"/>
    </location>
</feature>
<dbReference type="EMBL" id="JANPWB010000007">
    <property type="protein sequence ID" value="KAJ1171383.1"/>
    <property type="molecule type" value="Genomic_DNA"/>
</dbReference>
<proteinExistence type="predicted"/>
<gene>
    <name evidence="3" type="ORF">NDU88_003246</name>
</gene>
<sequence length="101" mass="11912">SGLHPAQHRRNGRKNRKVLCSKCKKKRRKRQEEQRRPCAALTLISGLVLLVVFHLKSEQFEGNVLGLLHHLGWPSIKRFPFYEQTRHPTRHKGYINVKTHE</sequence>
<evidence type="ECO:0000256" key="1">
    <source>
        <dbReference type="SAM" id="MobiDB-lite"/>
    </source>
</evidence>
<comment type="caution">
    <text evidence="3">The sequence shown here is derived from an EMBL/GenBank/DDBJ whole genome shotgun (WGS) entry which is preliminary data.</text>
</comment>
<feature type="transmembrane region" description="Helical" evidence="2">
    <location>
        <begin position="37"/>
        <end position="55"/>
    </location>
</feature>
<name>A0AAV7T603_PLEWA</name>
<feature type="compositionally biased region" description="Basic residues" evidence="1">
    <location>
        <begin position="1"/>
        <end position="29"/>
    </location>
</feature>